<dbReference type="SMART" id="SM00382">
    <property type="entry name" value="AAA"/>
    <property type="match status" value="2"/>
</dbReference>
<dbReference type="InterPro" id="IPR003439">
    <property type="entry name" value="ABC_transporter-like_ATP-bd"/>
</dbReference>
<feature type="compositionally biased region" description="Basic and acidic residues" evidence="11">
    <location>
        <begin position="22"/>
        <end position="33"/>
    </location>
</feature>
<dbReference type="VEuPathDB" id="FungiDB:ATEG_07136"/>
<evidence type="ECO:0000256" key="12">
    <source>
        <dbReference type="SAM" id="Phobius"/>
    </source>
</evidence>
<keyword evidence="8 12" id="KW-1133">Transmembrane helix</keyword>
<keyword evidence="4" id="KW-1003">Cell membrane</keyword>
<keyword evidence="9 12" id="KW-0472">Membrane</keyword>
<dbReference type="Pfam" id="PF00005">
    <property type="entry name" value="ABC_tran"/>
    <property type="match status" value="2"/>
</dbReference>
<organism evidence="13 14">
    <name type="scientific">Aspergillus terreus</name>
    <dbReference type="NCBI Taxonomy" id="33178"/>
    <lineage>
        <taxon>Eukaryota</taxon>
        <taxon>Fungi</taxon>
        <taxon>Dikarya</taxon>
        <taxon>Ascomycota</taxon>
        <taxon>Pezizomycotina</taxon>
        <taxon>Eurotiomycetes</taxon>
        <taxon>Eurotiomycetidae</taxon>
        <taxon>Eurotiales</taxon>
        <taxon>Aspergillaceae</taxon>
        <taxon>Aspergillus</taxon>
        <taxon>Aspergillus subgen. Circumdati</taxon>
    </lineage>
</organism>
<dbReference type="GO" id="GO:0005743">
    <property type="term" value="C:mitochondrial inner membrane"/>
    <property type="evidence" value="ECO:0007669"/>
    <property type="project" value="TreeGrafter"/>
</dbReference>
<feature type="transmembrane region" description="Helical" evidence="12">
    <location>
        <begin position="281"/>
        <end position="305"/>
    </location>
</feature>
<dbReference type="Gene3D" id="1.20.1560.10">
    <property type="entry name" value="ABC transporter type 1, transmembrane domain"/>
    <property type="match status" value="1"/>
</dbReference>
<reference evidence="13 14" key="1">
    <citation type="submission" date="2020-01" db="EMBL/GenBank/DDBJ databases">
        <title>Aspergillus terreus IFO 6365 whole genome shotgun sequence.</title>
        <authorList>
            <person name="Kanamasa S."/>
            <person name="Takahashi H."/>
        </authorList>
    </citation>
    <scope>NUCLEOTIDE SEQUENCE [LARGE SCALE GENOMIC DNA]</scope>
    <source>
        <strain evidence="13 14">IFO 6365</strain>
    </source>
</reference>
<dbReference type="GO" id="GO:0005524">
    <property type="term" value="F:ATP binding"/>
    <property type="evidence" value="ECO:0007669"/>
    <property type="project" value="UniProtKB-KW"/>
</dbReference>
<feature type="region of interest" description="Disordered" evidence="11">
    <location>
        <begin position="630"/>
        <end position="673"/>
    </location>
</feature>
<dbReference type="InterPro" id="IPR027417">
    <property type="entry name" value="P-loop_NTPase"/>
</dbReference>
<evidence type="ECO:0000256" key="4">
    <source>
        <dbReference type="ARBA" id="ARBA00022475"/>
    </source>
</evidence>
<dbReference type="CDD" id="cd18577">
    <property type="entry name" value="ABC_6TM_Pgp_ABCB1_D1_like"/>
    <property type="match status" value="1"/>
</dbReference>
<dbReference type="AlphaFoldDB" id="A0A5M3Z787"/>
<keyword evidence="7 13" id="KW-0067">ATP-binding</keyword>
<dbReference type="EMBL" id="BLJY01000014">
    <property type="protein sequence ID" value="GFF21188.1"/>
    <property type="molecule type" value="Genomic_DNA"/>
</dbReference>
<evidence type="ECO:0000256" key="10">
    <source>
        <dbReference type="ARBA" id="ARBA00049740"/>
    </source>
</evidence>
<comment type="similarity">
    <text evidence="2">Belongs to the ABC transporter superfamily. ABCB family. Multidrug resistance exporter (TC 3.A.1.201) subfamily.</text>
</comment>
<dbReference type="CDD" id="cd03249">
    <property type="entry name" value="ABC_MTABC3_MDL1_MDL2"/>
    <property type="match status" value="2"/>
</dbReference>
<dbReference type="GO" id="GO:0016887">
    <property type="term" value="F:ATP hydrolysis activity"/>
    <property type="evidence" value="ECO:0007669"/>
    <property type="project" value="InterPro"/>
</dbReference>
<dbReference type="PROSITE" id="PS50929">
    <property type="entry name" value="ABC_TM1F"/>
    <property type="match status" value="2"/>
</dbReference>
<feature type="transmembrane region" description="Helical" evidence="12">
    <location>
        <begin position="317"/>
        <end position="338"/>
    </location>
</feature>
<feature type="transmembrane region" description="Helical" evidence="12">
    <location>
        <begin position="738"/>
        <end position="763"/>
    </location>
</feature>
<dbReference type="PROSITE" id="PS00211">
    <property type="entry name" value="ABC_TRANSPORTER_1"/>
    <property type="match status" value="2"/>
</dbReference>
<dbReference type="InterPro" id="IPR003593">
    <property type="entry name" value="AAA+_ATPase"/>
</dbReference>
<name>A0A5M3Z787_ASPTE</name>
<feature type="region of interest" description="Disordered" evidence="11">
    <location>
        <begin position="1"/>
        <end position="33"/>
    </location>
</feature>
<dbReference type="FunFam" id="3.40.50.300:FF:000913">
    <property type="entry name" value="ABC multidrug transporter SitT"/>
    <property type="match status" value="1"/>
</dbReference>
<dbReference type="PROSITE" id="PS50893">
    <property type="entry name" value="ABC_TRANSPORTER_2"/>
    <property type="match status" value="2"/>
</dbReference>
<comment type="caution">
    <text evidence="13">The sequence shown here is derived from an EMBL/GenBank/DDBJ whole genome shotgun (WGS) entry which is preliminary data.</text>
</comment>
<dbReference type="SUPFAM" id="SSF52540">
    <property type="entry name" value="P-loop containing nucleoside triphosphate hydrolases"/>
    <property type="match status" value="2"/>
</dbReference>
<dbReference type="InterPro" id="IPR017871">
    <property type="entry name" value="ABC_transporter-like_CS"/>
</dbReference>
<dbReference type="InterPro" id="IPR039421">
    <property type="entry name" value="Type_1_exporter"/>
</dbReference>
<keyword evidence="6" id="KW-0547">Nucleotide-binding</keyword>
<dbReference type="Pfam" id="PF00664">
    <property type="entry name" value="ABC_membrane"/>
    <property type="match status" value="2"/>
</dbReference>
<feature type="transmembrane region" description="Helical" evidence="12">
    <location>
        <begin position="923"/>
        <end position="945"/>
    </location>
</feature>
<keyword evidence="14" id="KW-1185">Reference proteome</keyword>
<dbReference type="CDD" id="cd18578">
    <property type="entry name" value="ABC_6TM_Pgp_ABCB1_D2_like"/>
    <property type="match status" value="1"/>
</dbReference>
<protein>
    <recommendedName>
        <fullName evidence="10">ABC multidrug transporter MDR2</fullName>
    </recommendedName>
</protein>
<keyword evidence="5 12" id="KW-0812">Transmembrane</keyword>
<dbReference type="Proteomes" id="UP000452235">
    <property type="component" value="Unassembled WGS sequence"/>
</dbReference>
<dbReference type="OrthoDB" id="6500128at2759"/>
<dbReference type="FunFam" id="3.40.50.300:FF:000251">
    <property type="entry name" value="ABC transporter B family member 19"/>
    <property type="match status" value="1"/>
</dbReference>
<evidence type="ECO:0000256" key="9">
    <source>
        <dbReference type="ARBA" id="ARBA00023136"/>
    </source>
</evidence>
<dbReference type="InterPro" id="IPR011527">
    <property type="entry name" value="ABC1_TM_dom"/>
</dbReference>
<feature type="transmembrane region" description="Helical" evidence="12">
    <location>
        <begin position="178"/>
        <end position="198"/>
    </location>
</feature>
<dbReference type="InterPro" id="IPR036640">
    <property type="entry name" value="ABC1_TM_sf"/>
</dbReference>
<feature type="compositionally biased region" description="Polar residues" evidence="11">
    <location>
        <begin position="1"/>
        <end position="13"/>
    </location>
</feature>
<dbReference type="GO" id="GO:0005886">
    <property type="term" value="C:plasma membrane"/>
    <property type="evidence" value="ECO:0007669"/>
    <property type="project" value="UniProtKB-SubCell"/>
</dbReference>
<dbReference type="PANTHER" id="PTHR43394:SF1">
    <property type="entry name" value="ATP-BINDING CASSETTE SUB-FAMILY B MEMBER 10, MITOCHONDRIAL"/>
    <property type="match status" value="1"/>
</dbReference>
<evidence type="ECO:0000313" key="14">
    <source>
        <dbReference type="Proteomes" id="UP000452235"/>
    </source>
</evidence>
<keyword evidence="3" id="KW-0813">Transport</keyword>
<feature type="transmembrane region" description="Helical" evidence="12">
    <location>
        <begin position="51"/>
        <end position="75"/>
    </location>
</feature>
<feature type="transmembrane region" description="Helical" evidence="12">
    <location>
        <begin position="957"/>
        <end position="976"/>
    </location>
</feature>
<evidence type="ECO:0000313" key="13">
    <source>
        <dbReference type="EMBL" id="GFF21188.1"/>
    </source>
</evidence>
<feature type="transmembrane region" description="Helical" evidence="12">
    <location>
        <begin position="816"/>
        <end position="834"/>
    </location>
</feature>
<gene>
    <name evidence="13" type="ORF">ATEIFO6365_0014012000</name>
</gene>
<feature type="transmembrane region" description="Helical" evidence="12">
    <location>
        <begin position="204"/>
        <end position="223"/>
    </location>
</feature>
<evidence type="ECO:0000256" key="7">
    <source>
        <dbReference type="ARBA" id="ARBA00022840"/>
    </source>
</evidence>
<dbReference type="GO" id="GO:0090374">
    <property type="term" value="P:oligopeptide export from mitochondrion"/>
    <property type="evidence" value="ECO:0007669"/>
    <property type="project" value="TreeGrafter"/>
</dbReference>
<dbReference type="PANTHER" id="PTHR43394">
    <property type="entry name" value="ATP-DEPENDENT PERMEASE MDL1, MITOCHONDRIAL"/>
    <property type="match status" value="1"/>
</dbReference>
<evidence type="ECO:0000256" key="6">
    <source>
        <dbReference type="ARBA" id="ARBA00022741"/>
    </source>
</evidence>
<dbReference type="FunFam" id="1.20.1560.10:FF:000057">
    <property type="entry name" value="ABC multidrug transporter SitT"/>
    <property type="match status" value="1"/>
</dbReference>
<evidence type="ECO:0000256" key="11">
    <source>
        <dbReference type="SAM" id="MobiDB-lite"/>
    </source>
</evidence>
<evidence type="ECO:0000256" key="5">
    <source>
        <dbReference type="ARBA" id="ARBA00022692"/>
    </source>
</evidence>
<proteinExistence type="inferred from homology"/>
<sequence length="1266" mass="138955">MSGSTGSEHTVTVTGDDGAPTPHDEPEKPSGEDGSFKDYIRIFHFADKWDWILNIISLFSSIASGAALPLMTVIFGQFTSKFSNFASGTSSPEQFKRDVNHFTLWFIYLFVARFVLGYIASITVTVAGMRTARAIRKAFVEHLLRMEIWHFDLPGRGSPATQVTTNANRINTGIGEKLTLIIQGIAMFFSAFVVALVVQWKLALITISIIPLILVITGICMGIDAMQEARIMKFYSDGAVVSHEALSSIKTVHAFWAQKLMVSRFDEYLVKAHKEGNKKSLNYGVMFGTEFFCSYGMMALAFWQGHRMYLSGEIPDIGTVFTVVLSVAIAASSVTIFAMQVTALTNAAAAAAELFAIMDKPSSLDPLSEEGVQPATCTGQIEVRDLKFVYPSRPSVTVLDGFTLSIPAGKKTALVGASGSGKSTLVGLLERWYNAEAGSITLDGVELSEYNTRWLRTKISLVQQEPVLFRGTVYENVLKGLNDEQRQLPADEQRKLVEEACKASFAHDFIMNLPEGYNTYVGERASMLSGGQKQRVAIARSIISNPQILLLDEATSALDPEAEKIVQAALNRVSANRTTVTIAHRLSTIKDSDNIAVISKGKVVEQGTHQELIDLDGHYARLVRAQDLGGGPADETQQADDPEKEMGLISPDEKPFMSETNTDTTDDQPYAPPSGHGMSLIRCVVRICLELKDLHFILFALVICCLLAAGTYPAQAVLFSRLIQVFSFGRGPDQANFYALMFFVVAIGNFTVYFIIGNLVNIVSQRMIHRYRREMFERLVNMDMAFFDHPENTSGALTSKISTVPTNLQELISMNICILLVIIFNVLASSGLALGYGWKLSLVMMFAGLPLLIGSGYVRVRLEAKLESDVSASFSESADVASEAVGAIRTVASLAIEPEVMQRYSQLLDGIVLRSVRSLSWAIIPYAFSQSVEFLVMALGFWYGSRLLASGEYDTNQFFIVFIGLLFAGQAAGQFFGSTTSITKARAAANYLFWLRTITPVIRENHENRNRGPDGDADLNLKDVSFCYPQREAKAIDNVSINIKAGQFVAFVGASGCGKSTLISLLERYYDPTSGQIVLGNHDIKHMSPRLYRSHLSLVQQEPVLYQGSVRENISLGFSADAPPSEKAIHEACRQANALEFIESLPQGLETPCGSRGLSFSGGQRQRIAIARALIRNPRVLLLDEATSALDTQSERLVQAALDDAASTEGRTTVAVAHRLSTIRHADSIYVFADGKVMESGDHEQLQRLKGRYYEMCLAQSLDKAV</sequence>
<dbReference type="Gene3D" id="3.40.50.300">
    <property type="entry name" value="P-loop containing nucleotide triphosphate hydrolases"/>
    <property type="match status" value="2"/>
</dbReference>
<evidence type="ECO:0000256" key="3">
    <source>
        <dbReference type="ARBA" id="ARBA00022448"/>
    </source>
</evidence>
<evidence type="ECO:0000256" key="1">
    <source>
        <dbReference type="ARBA" id="ARBA00004651"/>
    </source>
</evidence>
<dbReference type="GO" id="GO:0015421">
    <property type="term" value="F:ABC-type oligopeptide transporter activity"/>
    <property type="evidence" value="ECO:0007669"/>
    <property type="project" value="TreeGrafter"/>
</dbReference>
<evidence type="ECO:0000256" key="2">
    <source>
        <dbReference type="ARBA" id="ARBA00007577"/>
    </source>
</evidence>
<evidence type="ECO:0000256" key="8">
    <source>
        <dbReference type="ARBA" id="ARBA00022989"/>
    </source>
</evidence>
<feature type="transmembrane region" description="Helical" evidence="12">
    <location>
        <begin position="105"/>
        <end position="127"/>
    </location>
</feature>
<dbReference type="SUPFAM" id="SSF90123">
    <property type="entry name" value="ABC transporter transmembrane region"/>
    <property type="match status" value="2"/>
</dbReference>
<feature type="transmembrane region" description="Helical" evidence="12">
    <location>
        <begin position="696"/>
        <end position="718"/>
    </location>
</feature>
<accession>A0A5M3Z787</accession>
<comment type="subcellular location">
    <subcellularLocation>
        <location evidence="1">Cell membrane</location>
        <topology evidence="1">Multi-pass membrane protein</topology>
    </subcellularLocation>
</comment>